<evidence type="ECO:0000313" key="1">
    <source>
        <dbReference type="EMBL" id="TFD76519.1"/>
    </source>
</evidence>
<dbReference type="Gene3D" id="3.40.50.2000">
    <property type="entry name" value="Glycogen Phosphorylase B"/>
    <property type="match status" value="1"/>
</dbReference>
<dbReference type="Proteomes" id="UP000298218">
    <property type="component" value="Unassembled WGS sequence"/>
</dbReference>
<name>A0A4Y8KPN5_9MICO</name>
<dbReference type="RefSeq" id="WP_134172824.1">
    <property type="nucleotide sequence ID" value="NZ_SODI01000001.1"/>
</dbReference>
<dbReference type="OrthoDB" id="9771846at2"/>
<keyword evidence="2" id="KW-1185">Reference proteome</keyword>
<sequence>MTTEATPRMLRVMQSFPEGRTTTNPYLLQLLAGLAPYTEVSGLSWRRGLTHRVDVFHVHWPELLLRARSPGRRWTRRVLVRTLLLKWRLQHTAIVRTVHNTESHEALPPRDKKLLARLDRQTSLWIRLNLTTDIAGIDAMAPDAPVRTITHGDYRTWFAGSVVPPPVSGRLLHFGLLRPYKGIPALIDAFAGCSDSAAAGTVPLTLHICGAPVTPAFGAEVVHAAGDDPRITVALGHATDAALAHEIGQAELVVLPYREMHNSGAALLALSLARPVLVPSNAVTRALREEVGAGWVFAYDGALSAELLREAVARTREHNAGSQPNLAGRDWPRVVAEHLEAYRAAVGRVASLALEQPGVGGEPTVTIRKAGRHA</sequence>
<dbReference type="EMBL" id="SOHQ01000037">
    <property type="protein sequence ID" value="TFD76519.1"/>
    <property type="molecule type" value="Genomic_DNA"/>
</dbReference>
<evidence type="ECO:0000313" key="2">
    <source>
        <dbReference type="Proteomes" id="UP000298218"/>
    </source>
</evidence>
<keyword evidence="1" id="KW-0808">Transferase</keyword>
<comment type="caution">
    <text evidence="1">The sequence shown here is derived from an EMBL/GenBank/DDBJ whole genome shotgun (WGS) entry which is preliminary data.</text>
</comment>
<protein>
    <submittedName>
        <fullName evidence="1">GDP-mannose--glycolipid 4-beta-D-mannosyltransferase</fullName>
    </submittedName>
</protein>
<dbReference type="AlphaFoldDB" id="A0A4Y8KPN5"/>
<reference evidence="1 2" key="1">
    <citation type="submission" date="2019-03" db="EMBL/GenBank/DDBJ databases">
        <title>Genomics of glacier-inhabiting Cryobacterium strains.</title>
        <authorList>
            <person name="Liu Q."/>
            <person name="Xin Y.-H."/>
        </authorList>
    </citation>
    <scope>NUCLEOTIDE SEQUENCE [LARGE SCALE GENOMIC DNA]</scope>
    <source>
        <strain evidence="1 2">CGMCC 1.4292</strain>
    </source>
</reference>
<keyword evidence="1" id="KW-0328">Glycosyltransferase</keyword>
<accession>A0A4Y8KPN5</accession>
<organism evidence="1 2">
    <name type="scientific">Cryobacterium psychrophilum</name>
    <dbReference type="NCBI Taxonomy" id="41988"/>
    <lineage>
        <taxon>Bacteria</taxon>
        <taxon>Bacillati</taxon>
        <taxon>Actinomycetota</taxon>
        <taxon>Actinomycetes</taxon>
        <taxon>Micrococcales</taxon>
        <taxon>Microbacteriaceae</taxon>
        <taxon>Cryobacterium</taxon>
    </lineage>
</organism>
<dbReference type="GO" id="GO:0016757">
    <property type="term" value="F:glycosyltransferase activity"/>
    <property type="evidence" value="ECO:0007669"/>
    <property type="project" value="UniProtKB-KW"/>
</dbReference>
<proteinExistence type="predicted"/>
<gene>
    <name evidence="1" type="ORF">E3T53_13645</name>
</gene>
<dbReference type="SUPFAM" id="SSF53756">
    <property type="entry name" value="UDP-Glycosyltransferase/glycogen phosphorylase"/>
    <property type="match status" value="1"/>
</dbReference>